<keyword evidence="3" id="KW-0378">Hydrolase</keyword>
<dbReference type="EMBL" id="LAZR01000190">
    <property type="protein sequence ID" value="KKN83135.1"/>
    <property type="molecule type" value="Genomic_DNA"/>
</dbReference>
<dbReference type="SMART" id="SM00849">
    <property type="entry name" value="Lactamase_B"/>
    <property type="match status" value="1"/>
</dbReference>
<evidence type="ECO:0000256" key="3">
    <source>
        <dbReference type="ARBA" id="ARBA00022801"/>
    </source>
</evidence>
<keyword evidence="2" id="KW-0479">Metal-binding</keyword>
<dbReference type="InterPro" id="IPR001279">
    <property type="entry name" value="Metallo-B-lactamas"/>
</dbReference>
<dbReference type="InterPro" id="IPR051453">
    <property type="entry name" value="MBL_Glyoxalase_II"/>
</dbReference>
<dbReference type="AlphaFoldDB" id="A0A0F9TPZ1"/>
<dbReference type="Pfam" id="PF00753">
    <property type="entry name" value="Lactamase_B"/>
    <property type="match status" value="1"/>
</dbReference>
<evidence type="ECO:0000256" key="5">
    <source>
        <dbReference type="SAM" id="MobiDB-lite"/>
    </source>
</evidence>
<gene>
    <name evidence="7" type="ORF">LCGC14_0302490</name>
</gene>
<dbReference type="InterPro" id="IPR036866">
    <property type="entry name" value="RibonucZ/Hydroxyglut_hydro"/>
</dbReference>
<name>A0A0F9TPZ1_9ZZZZ</name>
<protein>
    <recommendedName>
        <fullName evidence="6">Metallo-beta-lactamase domain-containing protein</fullName>
    </recommendedName>
</protein>
<evidence type="ECO:0000256" key="1">
    <source>
        <dbReference type="ARBA" id="ARBA00001947"/>
    </source>
</evidence>
<dbReference type="GO" id="GO:0046872">
    <property type="term" value="F:metal ion binding"/>
    <property type="evidence" value="ECO:0007669"/>
    <property type="project" value="UniProtKB-KW"/>
</dbReference>
<evidence type="ECO:0000256" key="2">
    <source>
        <dbReference type="ARBA" id="ARBA00022723"/>
    </source>
</evidence>
<dbReference type="SUPFAM" id="SSF56281">
    <property type="entry name" value="Metallo-hydrolase/oxidoreductase"/>
    <property type="match status" value="1"/>
</dbReference>
<evidence type="ECO:0000256" key="4">
    <source>
        <dbReference type="ARBA" id="ARBA00022833"/>
    </source>
</evidence>
<reference evidence="7" key="1">
    <citation type="journal article" date="2015" name="Nature">
        <title>Complex archaea that bridge the gap between prokaryotes and eukaryotes.</title>
        <authorList>
            <person name="Spang A."/>
            <person name="Saw J.H."/>
            <person name="Jorgensen S.L."/>
            <person name="Zaremba-Niedzwiedzka K."/>
            <person name="Martijn J."/>
            <person name="Lind A.E."/>
            <person name="van Eijk R."/>
            <person name="Schleper C."/>
            <person name="Guy L."/>
            <person name="Ettema T.J."/>
        </authorList>
    </citation>
    <scope>NUCLEOTIDE SEQUENCE</scope>
</reference>
<evidence type="ECO:0000259" key="6">
    <source>
        <dbReference type="SMART" id="SM00849"/>
    </source>
</evidence>
<accession>A0A0F9TPZ1</accession>
<dbReference type="PANTHER" id="PTHR46233:SF3">
    <property type="entry name" value="HYDROXYACYLGLUTATHIONE HYDROLASE GLOC"/>
    <property type="match status" value="1"/>
</dbReference>
<dbReference type="PANTHER" id="PTHR46233">
    <property type="entry name" value="HYDROXYACYLGLUTATHIONE HYDROLASE GLOC"/>
    <property type="match status" value="1"/>
</dbReference>
<feature type="domain" description="Metallo-beta-lactamase" evidence="6">
    <location>
        <begin position="14"/>
        <end position="193"/>
    </location>
</feature>
<evidence type="ECO:0000313" key="7">
    <source>
        <dbReference type="EMBL" id="KKN83135.1"/>
    </source>
</evidence>
<comment type="cofactor">
    <cofactor evidence="1">
        <name>Zn(2+)</name>
        <dbReference type="ChEBI" id="CHEBI:29105"/>
    </cofactor>
</comment>
<organism evidence="7">
    <name type="scientific">marine sediment metagenome</name>
    <dbReference type="NCBI Taxonomy" id="412755"/>
    <lineage>
        <taxon>unclassified sequences</taxon>
        <taxon>metagenomes</taxon>
        <taxon>ecological metagenomes</taxon>
    </lineage>
</organism>
<dbReference type="GO" id="GO:0016787">
    <property type="term" value="F:hydrolase activity"/>
    <property type="evidence" value="ECO:0007669"/>
    <property type="project" value="UniProtKB-KW"/>
</dbReference>
<comment type="caution">
    <text evidence="7">The sequence shown here is derived from an EMBL/GenBank/DDBJ whole genome shotgun (WGS) entry which is preliminary data.</text>
</comment>
<sequence length="210" mass="22076">MSLTIDTFVTGPLQVNTYLLRCDDDAIVVDPGSFAKDAFWRFLQAEAVQPDAIWLTHAHGDHIAGVAAVKQQFPAVTIVCPNVDAALMTDADMNLSRPLGLPIAAPPADRLIVVGDVLHIGSSEWTVLDTSGHTAGGVSYHCPDAGVVLAGDALFASGIGRTDIPGGDATALLANIERHLMSLPDETRVLPGHGPATTIGRERQGNPFLL</sequence>
<dbReference type="CDD" id="cd06262">
    <property type="entry name" value="metallo-hydrolase-like_MBL-fold"/>
    <property type="match status" value="1"/>
</dbReference>
<keyword evidence="4" id="KW-0862">Zinc</keyword>
<dbReference type="Gene3D" id="3.60.15.10">
    <property type="entry name" value="Ribonuclease Z/Hydroxyacylglutathione hydrolase-like"/>
    <property type="match status" value="1"/>
</dbReference>
<feature type="region of interest" description="Disordered" evidence="5">
    <location>
        <begin position="186"/>
        <end position="210"/>
    </location>
</feature>
<proteinExistence type="predicted"/>